<keyword evidence="2" id="KW-0378">Hydrolase</keyword>
<dbReference type="Gene3D" id="2.40.10.120">
    <property type="match status" value="1"/>
</dbReference>
<evidence type="ECO:0000313" key="7">
    <source>
        <dbReference type="Proteomes" id="UP000196230"/>
    </source>
</evidence>
<feature type="domain" description="PDZ" evidence="5">
    <location>
        <begin position="436"/>
        <end position="488"/>
    </location>
</feature>
<feature type="region of interest" description="Disordered" evidence="3">
    <location>
        <begin position="1"/>
        <end position="106"/>
    </location>
</feature>
<dbReference type="SUPFAM" id="SSF50494">
    <property type="entry name" value="Trypsin-like serine proteases"/>
    <property type="match status" value="1"/>
</dbReference>
<keyword evidence="1" id="KW-0645">Protease</keyword>
<dbReference type="PANTHER" id="PTHR43343">
    <property type="entry name" value="PEPTIDASE S12"/>
    <property type="match status" value="1"/>
</dbReference>
<gene>
    <name evidence="6" type="ORF">FM125_01365</name>
</gene>
<dbReference type="EMBL" id="FUKP01000009">
    <property type="protein sequence ID" value="SJN17256.1"/>
    <property type="molecule type" value="Genomic_DNA"/>
</dbReference>
<dbReference type="PRINTS" id="PR00834">
    <property type="entry name" value="PROTEASES2C"/>
</dbReference>
<feature type="transmembrane region" description="Helical" evidence="4">
    <location>
        <begin position="144"/>
        <end position="165"/>
    </location>
</feature>
<proteinExistence type="predicted"/>
<dbReference type="AlphaFoldDB" id="A0A1R4IC10"/>
<dbReference type="Pfam" id="PF17820">
    <property type="entry name" value="PDZ_6"/>
    <property type="match status" value="1"/>
</dbReference>
<protein>
    <submittedName>
        <fullName evidence="6">Peptidase S1C, Do</fullName>
    </submittedName>
</protein>
<feature type="compositionally biased region" description="Gly residues" evidence="3">
    <location>
        <begin position="80"/>
        <end position="91"/>
    </location>
</feature>
<dbReference type="Pfam" id="PF13365">
    <property type="entry name" value="Trypsin_2"/>
    <property type="match status" value="1"/>
</dbReference>
<feature type="region of interest" description="Disordered" evidence="3">
    <location>
        <begin position="172"/>
        <end position="201"/>
    </location>
</feature>
<reference evidence="6 7" key="1">
    <citation type="submission" date="2017-02" db="EMBL/GenBank/DDBJ databases">
        <authorList>
            <person name="Peterson S.W."/>
        </authorList>
    </citation>
    <scope>NUCLEOTIDE SEQUENCE [LARGE SCALE GENOMIC DNA]</scope>
    <source>
        <strain evidence="6 7">2B3F</strain>
    </source>
</reference>
<keyword evidence="4" id="KW-1133">Transmembrane helix</keyword>
<dbReference type="RefSeq" id="WP_245829711.1">
    <property type="nucleotide sequence ID" value="NZ_FUKP01000009.1"/>
</dbReference>
<dbReference type="GO" id="GO:0004252">
    <property type="term" value="F:serine-type endopeptidase activity"/>
    <property type="evidence" value="ECO:0007669"/>
    <property type="project" value="InterPro"/>
</dbReference>
<dbReference type="InterPro" id="IPR051201">
    <property type="entry name" value="Chloro_Bact_Ser_Proteases"/>
</dbReference>
<name>A0A1R4IC10_9MICC</name>
<dbReference type="InterPro" id="IPR001478">
    <property type="entry name" value="PDZ"/>
</dbReference>
<dbReference type="InterPro" id="IPR001940">
    <property type="entry name" value="Peptidase_S1C"/>
</dbReference>
<feature type="compositionally biased region" description="Basic and acidic residues" evidence="3">
    <location>
        <begin position="1"/>
        <end position="10"/>
    </location>
</feature>
<evidence type="ECO:0000313" key="6">
    <source>
        <dbReference type="EMBL" id="SJN17256.1"/>
    </source>
</evidence>
<keyword evidence="4" id="KW-0472">Membrane</keyword>
<keyword evidence="4" id="KW-0812">Transmembrane</keyword>
<sequence length="532" mass="54805">MPRRRPESRRGRAPQDPYAYLGYGSSARADGDPGRPEGPLDAYRRHDDGSSPWQGDGRFGGGSFGAPPQGGPYGAQPQGGPYGGPSGGGPYGAPPQGGAYGGPSGGSPYGGPYSGGPYGGPQYAMGGYPPGRPPRRKKSCGRMLITAAGVVGALILAGGGAGFAVSELTDRIEAEQRQQQQHQSQGAPRGTEQRSLPYEDRDPEEWVQALTEVHEGVVVDWEAPPHRGRDLDRGQTVMEAPGVLLVDTQLSGAMGTGTGIVLSEDGLAVTNYHVVEDSSRVRVTVSDTGRKYTATVLGRDAENDIAVLQMEDAEGLETASLAAGDPTPGDAVAAVGNARGQGYLTSVRGEVLGLDRSIYAAPEGSEDYSRLTGLIQTDADVVPGYSGGPMVDADGQVVAVSVAASSGTTSSEVDGFGIPLDVALGVVQQVLSGEETDTVSIGADGALGIMIRPGEDGVVVVDVDEGSSADEIGLRPGDVIVAVDGHSVGTSASRLSRMVNDRNVGERITVKWITANGQVREEEAVLQEAVVN</sequence>
<evidence type="ECO:0000256" key="1">
    <source>
        <dbReference type="ARBA" id="ARBA00022670"/>
    </source>
</evidence>
<evidence type="ECO:0000256" key="2">
    <source>
        <dbReference type="ARBA" id="ARBA00022801"/>
    </source>
</evidence>
<dbReference type="InterPro" id="IPR036034">
    <property type="entry name" value="PDZ_sf"/>
</dbReference>
<dbReference type="InterPro" id="IPR009003">
    <property type="entry name" value="Peptidase_S1_PA"/>
</dbReference>
<dbReference type="InterPro" id="IPR041489">
    <property type="entry name" value="PDZ_6"/>
</dbReference>
<organism evidence="6 7">
    <name type="scientific">Micrococcus lylae</name>
    <dbReference type="NCBI Taxonomy" id="1273"/>
    <lineage>
        <taxon>Bacteria</taxon>
        <taxon>Bacillati</taxon>
        <taxon>Actinomycetota</taxon>
        <taxon>Actinomycetes</taxon>
        <taxon>Micrococcales</taxon>
        <taxon>Micrococcaceae</taxon>
        <taxon>Micrococcus</taxon>
    </lineage>
</organism>
<dbReference type="SUPFAM" id="SSF50156">
    <property type="entry name" value="PDZ domain-like"/>
    <property type="match status" value="1"/>
</dbReference>
<dbReference type="Proteomes" id="UP000196230">
    <property type="component" value="Unassembled WGS sequence"/>
</dbReference>
<evidence type="ECO:0000259" key="5">
    <source>
        <dbReference type="PROSITE" id="PS50106"/>
    </source>
</evidence>
<evidence type="ECO:0000256" key="4">
    <source>
        <dbReference type="SAM" id="Phobius"/>
    </source>
</evidence>
<dbReference type="Gene3D" id="2.30.42.10">
    <property type="match status" value="1"/>
</dbReference>
<evidence type="ECO:0000256" key="3">
    <source>
        <dbReference type="SAM" id="MobiDB-lite"/>
    </source>
</evidence>
<dbReference type="SMART" id="SM00228">
    <property type="entry name" value="PDZ"/>
    <property type="match status" value="1"/>
</dbReference>
<accession>A0A1R4IC10</accession>
<dbReference type="PANTHER" id="PTHR43343:SF3">
    <property type="entry name" value="PROTEASE DO-LIKE 8, CHLOROPLASTIC"/>
    <property type="match status" value="1"/>
</dbReference>
<dbReference type="GO" id="GO:0006508">
    <property type="term" value="P:proteolysis"/>
    <property type="evidence" value="ECO:0007669"/>
    <property type="project" value="UniProtKB-KW"/>
</dbReference>
<dbReference type="PROSITE" id="PS50106">
    <property type="entry name" value="PDZ"/>
    <property type="match status" value="1"/>
</dbReference>